<accession>I7KIE6</accession>
<evidence type="ECO:0000256" key="4">
    <source>
        <dbReference type="ARBA" id="ARBA00022679"/>
    </source>
</evidence>
<keyword evidence="9" id="KW-0414">Isoprene biosynthesis</keyword>
<dbReference type="SUPFAM" id="SSF54211">
    <property type="entry name" value="Ribosomal protein S5 domain 2-like"/>
    <property type="match status" value="1"/>
</dbReference>
<evidence type="ECO:0000313" key="13">
    <source>
        <dbReference type="EMBL" id="EJZ82642.1"/>
    </source>
</evidence>
<dbReference type="EMBL" id="CAJZ01000022">
    <property type="protein sequence ID" value="CCI82895.1"/>
    <property type="molecule type" value="Genomic_DNA"/>
</dbReference>
<evidence type="ECO:0000256" key="6">
    <source>
        <dbReference type="ARBA" id="ARBA00022777"/>
    </source>
</evidence>
<organism evidence="12 15">
    <name type="scientific">Corynebacterium otitidis ATCC 51513</name>
    <dbReference type="NCBI Taxonomy" id="883169"/>
    <lineage>
        <taxon>Bacteria</taxon>
        <taxon>Bacillati</taxon>
        <taxon>Actinomycetota</taxon>
        <taxon>Actinomycetes</taxon>
        <taxon>Mycobacteriales</taxon>
        <taxon>Corynebacteriaceae</taxon>
        <taxon>Corynebacterium</taxon>
    </lineage>
</organism>
<keyword evidence="4 9" id="KW-0808">Transferase</keyword>
<comment type="pathway">
    <text evidence="9">Isoprenoid biosynthesis; isopentenyl diphosphate biosynthesis via DXP pathway; isopentenyl diphosphate from 1-deoxy-D-xylulose 5-phosphate: step 3/6.</text>
</comment>
<keyword evidence="6 9" id="KW-0418">Kinase</keyword>
<sequence>MSEHITASAPAKINAFLSVGPARSDGFHGLSTVFVALDLAGTVEVEFLAGWGADAVTADGPFAAGVPTDSSNLAARALAALKKRCEETGRPAWGSAVARLTKNVPAAGGMAGGSADAAAALRAGNAYLERRGAAFDEEELRTIAASLGSDVPFALLGGAAAGSGRGERLTPIDAPHEFRWIAVPHQVSLPTPGVFARLDEMRAAGTAPQPVRGRGEAARALKAGDPERLGAALANDLAAPAMELRPGIAHTLLELRQLPGVTGVVVSGSGPTVVALLAGEEEQQAASEALRSRGVEHLLAAGPAPGARVIGGEP</sequence>
<dbReference type="AlphaFoldDB" id="I7KIE6"/>
<evidence type="ECO:0000313" key="12">
    <source>
        <dbReference type="EMBL" id="CCI82895.1"/>
    </source>
</evidence>
<dbReference type="HOGENOM" id="CLU_053057_1_1_11"/>
<dbReference type="STRING" id="29321.AAV33_07035"/>
<evidence type="ECO:0000259" key="10">
    <source>
        <dbReference type="Pfam" id="PF00288"/>
    </source>
</evidence>
<dbReference type="HAMAP" id="MF_00061">
    <property type="entry name" value="IspE"/>
    <property type="match status" value="1"/>
</dbReference>
<dbReference type="Pfam" id="PF08544">
    <property type="entry name" value="GHMP_kinases_C"/>
    <property type="match status" value="1"/>
</dbReference>
<dbReference type="SUPFAM" id="SSF55060">
    <property type="entry name" value="GHMP Kinase, C-terminal domain"/>
    <property type="match status" value="1"/>
</dbReference>
<evidence type="ECO:0000256" key="2">
    <source>
        <dbReference type="ARBA" id="ARBA00012052"/>
    </source>
</evidence>
<dbReference type="GO" id="GO:0016114">
    <property type="term" value="P:terpenoid biosynthetic process"/>
    <property type="evidence" value="ECO:0007669"/>
    <property type="project" value="UniProtKB-UniRule"/>
</dbReference>
<dbReference type="InterPro" id="IPR014721">
    <property type="entry name" value="Ribsml_uS5_D2-typ_fold_subgr"/>
</dbReference>
<evidence type="ECO:0000313" key="15">
    <source>
        <dbReference type="Proteomes" id="UP000011016"/>
    </source>
</evidence>
<dbReference type="Pfam" id="PF00288">
    <property type="entry name" value="GHMP_kinases_N"/>
    <property type="match status" value="1"/>
</dbReference>
<comment type="catalytic activity">
    <reaction evidence="9">
        <text>4-CDP-2-C-methyl-D-erythritol + ATP = 4-CDP-2-C-methyl-D-erythritol 2-phosphate + ADP + H(+)</text>
        <dbReference type="Rhea" id="RHEA:18437"/>
        <dbReference type="ChEBI" id="CHEBI:15378"/>
        <dbReference type="ChEBI" id="CHEBI:30616"/>
        <dbReference type="ChEBI" id="CHEBI:57823"/>
        <dbReference type="ChEBI" id="CHEBI:57919"/>
        <dbReference type="ChEBI" id="CHEBI:456216"/>
        <dbReference type="EC" id="2.7.1.148"/>
    </reaction>
</comment>
<evidence type="ECO:0000313" key="14">
    <source>
        <dbReference type="Proteomes" id="UP000006078"/>
    </source>
</evidence>
<dbReference type="PANTHER" id="PTHR43527">
    <property type="entry name" value="4-DIPHOSPHOCYTIDYL-2-C-METHYL-D-ERYTHRITOL KINASE, CHLOROPLASTIC"/>
    <property type="match status" value="1"/>
</dbReference>
<dbReference type="eggNOG" id="COG1947">
    <property type="taxonomic scope" value="Bacteria"/>
</dbReference>
<feature type="active site" evidence="9">
    <location>
        <position position="150"/>
    </location>
</feature>
<comment type="caution">
    <text evidence="12">The sequence shown here is derived from an EMBL/GenBank/DDBJ whole genome shotgun (WGS) entry which is preliminary data.</text>
</comment>
<dbReference type="InterPro" id="IPR036554">
    <property type="entry name" value="GHMP_kinase_C_sf"/>
</dbReference>
<dbReference type="InterPro" id="IPR013750">
    <property type="entry name" value="GHMP_kinase_C_dom"/>
</dbReference>
<keyword evidence="7 9" id="KW-0067">ATP-binding</keyword>
<evidence type="ECO:0000256" key="5">
    <source>
        <dbReference type="ARBA" id="ARBA00022741"/>
    </source>
</evidence>
<feature type="domain" description="GHMP kinase N-terminal" evidence="10">
    <location>
        <begin position="72"/>
        <end position="158"/>
    </location>
</feature>
<dbReference type="InterPro" id="IPR006204">
    <property type="entry name" value="GHMP_kinase_N_dom"/>
</dbReference>
<dbReference type="PATRIC" id="fig|883169.3.peg.385"/>
<keyword evidence="5 9" id="KW-0547">Nucleotide-binding</keyword>
<evidence type="ECO:0000259" key="11">
    <source>
        <dbReference type="Pfam" id="PF08544"/>
    </source>
</evidence>
<dbReference type="PANTHER" id="PTHR43527:SF2">
    <property type="entry name" value="4-DIPHOSPHOCYTIDYL-2-C-METHYL-D-ERYTHRITOL KINASE, CHLOROPLASTIC"/>
    <property type="match status" value="1"/>
</dbReference>
<evidence type="ECO:0000256" key="9">
    <source>
        <dbReference type="HAMAP-Rule" id="MF_00061"/>
    </source>
</evidence>
<gene>
    <name evidence="9 12" type="primary">ispE</name>
    <name evidence="12" type="ORF">BN46_0144</name>
    <name evidence="13" type="ORF">HMPREF9719_00410</name>
</gene>
<reference evidence="12 15" key="1">
    <citation type="journal article" date="2012" name="J. Bacteriol.">
        <title>Draft Genome Sequence of Turicella otitidis ATCC 51513, Isolated from Middle Ear Fluid from a Child with Otitis Media.</title>
        <authorList>
            <person name="Brinkrolf K."/>
            <person name="Schneider J."/>
            <person name="Knecht M."/>
            <person name="Ruckert C."/>
            <person name="Tauch A."/>
        </authorList>
    </citation>
    <scope>NUCLEOTIDE SEQUENCE [LARGE SCALE GENOMIC DNA]</scope>
    <source>
        <strain evidence="12 15">ATCC 51513</strain>
    </source>
</reference>
<dbReference type="EMBL" id="AHAE01000023">
    <property type="protein sequence ID" value="EJZ82642.1"/>
    <property type="molecule type" value="Genomic_DNA"/>
</dbReference>
<dbReference type="OrthoDB" id="3173073at2"/>
<evidence type="ECO:0000256" key="3">
    <source>
        <dbReference type="ARBA" id="ARBA00017473"/>
    </source>
</evidence>
<dbReference type="NCBIfam" id="TIGR00154">
    <property type="entry name" value="ispE"/>
    <property type="match status" value="1"/>
</dbReference>
<dbReference type="RefSeq" id="WP_004600300.1">
    <property type="nucleotide sequence ID" value="NZ_HF541865.1"/>
</dbReference>
<dbReference type="GO" id="GO:0050515">
    <property type="term" value="F:4-(cytidine 5'-diphospho)-2-C-methyl-D-erythritol kinase activity"/>
    <property type="evidence" value="ECO:0007669"/>
    <property type="project" value="UniProtKB-UniRule"/>
</dbReference>
<feature type="binding site" evidence="9">
    <location>
        <begin position="105"/>
        <end position="115"/>
    </location>
    <ligand>
        <name>ATP</name>
        <dbReference type="ChEBI" id="CHEBI:30616"/>
    </ligand>
</feature>
<dbReference type="EC" id="2.7.1.148" evidence="2 9"/>
<dbReference type="GO" id="GO:0005524">
    <property type="term" value="F:ATP binding"/>
    <property type="evidence" value="ECO:0007669"/>
    <property type="project" value="UniProtKB-UniRule"/>
</dbReference>
<dbReference type="InterPro" id="IPR020568">
    <property type="entry name" value="Ribosomal_Su5_D2-typ_SF"/>
</dbReference>
<feature type="domain" description="GHMP kinase C-terminal" evidence="11">
    <location>
        <begin position="218"/>
        <end position="294"/>
    </location>
</feature>
<dbReference type="PIRSF" id="PIRSF010376">
    <property type="entry name" value="IspE"/>
    <property type="match status" value="1"/>
</dbReference>
<proteinExistence type="inferred from homology"/>
<dbReference type="UniPathway" id="UPA00056">
    <property type="reaction ID" value="UER00094"/>
</dbReference>
<comment type="similarity">
    <text evidence="1 9">Belongs to the GHMP kinase family. IspE subfamily.</text>
</comment>
<comment type="function">
    <text evidence="9">Catalyzes the phosphorylation of the position 2 hydroxy group of 4-diphosphocytidyl-2C-methyl-D-erythritol.</text>
</comment>
<dbReference type="Gene3D" id="3.30.70.890">
    <property type="entry name" value="GHMP kinase, C-terminal domain"/>
    <property type="match status" value="1"/>
</dbReference>
<name>I7KIE6_9CORY</name>
<dbReference type="Proteomes" id="UP000006078">
    <property type="component" value="Unassembled WGS sequence"/>
</dbReference>
<keyword evidence="14" id="KW-1185">Reference proteome</keyword>
<dbReference type="GO" id="GO:0019288">
    <property type="term" value="P:isopentenyl diphosphate biosynthetic process, methylerythritol 4-phosphate pathway"/>
    <property type="evidence" value="ECO:0007669"/>
    <property type="project" value="UniProtKB-UniRule"/>
</dbReference>
<evidence type="ECO:0000256" key="8">
    <source>
        <dbReference type="ARBA" id="ARBA00032554"/>
    </source>
</evidence>
<evidence type="ECO:0000256" key="7">
    <source>
        <dbReference type="ARBA" id="ARBA00022840"/>
    </source>
</evidence>
<dbReference type="Gene3D" id="3.30.230.10">
    <property type="match status" value="1"/>
</dbReference>
<dbReference type="Proteomes" id="UP000011016">
    <property type="component" value="Unassembled WGS sequence"/>
</dbReference>
<protein>
    <recommendedName>
        <fullName evidence="3 9">4-diphosphocytidyl-2-C-methyl-D-erythritol kinase</fullName>
        <shortName evidence="9">CMK</shortName>
        <ecNumber evidence="2 9">2.7.1.148</ecNumber>
    </recommendedName>
    <alternativeName>
        <fullName evidence="8 9">4-(cytidine-5'-diphospho)-2-C-methyl-D-erythritol kinase</fullName>
    </alternativeName>
</protein>
<evidence type="ECO:0000256" key="1">
    <source>
        <dbReference type="ARBA" id="ARBA00009684"/>
    </source>
</evidence>
<dbReference type="InterPro" id="IPR004424">
    <property type="entry name" value="IspE"/>
</dbReference>
<feature type="active site" evidence="9">
    <location>
        <position position="12"/>
    </location>
</feature>
<reference evidence="13 14" key="2">
    <citation type="submission" date="2012-08" db="EMBL/GenBank/DDBJ databases">
        <title>The Genome Sequence of Turicella otitidis ATCC 51513.</title>
        <authorList>
            <consortium name="The Broad Institute Genome Sequencing Platform"/>
            <person name="Earl A."/>
            <person name="Ward D."/>
            <person name="Feldgarden M."/>
            <person name="Gevers D."/>
            <person name="Huys G."/>
            <person name="Walker B."/>
            <person name="Young S.K."/>
            <person name="Zeng Q."/>
            <person name="Gargeya S."/>
            <person name="Fitzgerald M."/>
            <person name="Haas B."/>
            <person name="Abouelleil A."/>
            <person name="Alvarado L."/>
            <person name="Arachchi H.M."/>
            <person name="Berlin A.M."/>
            <person name="Chapman S.B."/>
            <person name="Goldberg J."/>
            <person name="Griggs A."/>
            <person name="Gujja S."/>
            <person name="Hansen M."/>
            <person name="Howarth C."/>
            <person name="Imamovic A."/>
            <person name="Larimer J."/>
            <person name="McCowen C."/>
            <person name="Montmayeur A."/>
            <person name="Murphy C."/>
            <person name="Neiman D."/>
            <person name="Pearson M."/>
            <person name="Priest M."/>
            <person name="Roberts A."/>
            <person name="Saif S."/>
            <person name="Shea T."/>
            <person name="Sisk P."/>
            <person name="Sykes S."/>
            <person name="Wortman J."/>
            <person name="Nusbaum C."/>
            <person name="Birren B."/>
        </authorList>
    </citation>
    <scope>NUCLEOTIDE SEQUENCE [LARGE SCALE GENOMIC DNA]</scope>
    <source>
        <strain evidence="13 14">ATCC 51513</strain>
    </source>
</reference>